<evidence type="ECO:0000313" key="5">
    <source>
        <dbReference type="EMBL" id="KIW64753.1"/>
    </source>
</evidence>
<evidence type="ECO:0000256" key="3">
    <source>
        <dbReference type="ARBA" id="ARBA00023274"/>
    </source>
</evidence>
<evidence type="ECO:0000256" key="2">
    <source>
        <dbReference type="ARBA" id="ARBA00022980"/>
    </source>
</evidence>
<organism evidence="5 6">
    <name type="scientific">Phialophora macrospora</name>
    <dbReference type="NCBI Taxonomy" id="1851006"/>
    <lineage>
        <taxon>Eukaryota</taxon>
        <taxon>Fungi</taxon>
        <taxon>Dikarya</taxon>
        <taxon>Ascomycota</taxon>
        <taxon>Pezizomycotina</taxon>
        <taxon>Eurotiomycetes</taxon>
        <taxon>Chaetothyriomycetidae</taxon>
        <taxon>Chaetothyriales</taxon>
        <taxon>Herpotrichiellaceae</taxon>
        <taxon>Phialophora</taxon>
    </lineage>
</organism>
<dbReference type="GO" id="GO:0003735">
    <property type="term" value="F:structural constituent of ribosome"/>
    <property type="evidence" value="ECO:0007669"/>
    <property type="project" value="InterPro"/>
</dbReference>
<dbReference type="Gene3D" id="3.40.1370.10">
    <property type="match status" value="1"/>
</dbReference>
<proteinExistence type="inferred from homology"/>
<dbReference type="GO" id="GO:1990904">
    <property type="term" value="C:ribonucleoprotein complex"/>
    <property type="evidence" value="ECO:0007669"/>
    <property type="project" value="UniProtKB-KW"/>
</dbReference>
<dbReference type="InterPro" id="IPR002136">
    <property type="entry name" value="Ribosomal_uL4"/>
</dbReference>
<keyword evidence="2 5" id="KW-0689">Ribosomal protein</keyword>
<reference evidence="5 6" key="1">
    <citation type="submission" date="2015-01" db="EMBL/GenBank/DDBJ databases">
        <title>The Genome Sequence of Capronia semiimmersa CBS27337.</title>
        <authorList>
            <consortium name="The Broad Institute Genomics Platform"/>
            <person name="Cuomo C."/>
            <person name="de Hoog S."/>
            <person name="Gorbushina A."/>
            <person name="Stielow B."/>
            <person name="Teixiera M."/>
            <person name="Abouelleil A."/>
            <person name="Chapman S.B."/>
            <person name="Priest M."/>
            <person name="Young S.K."/>
            <person name="Wortman J."/>
            <person name="Nusbaum C."/>
            <person name="Birren B."/>
        </authorList>
    </citation>
    <scope>NUCLEOTIDE SEQUENCE [LARGE SCALE GENOMIC DNA]</scope>
    <source>
        <strain evidence="5 6">CBS 27337</strain>
    </source>
</reference>
<dbReference type="InterPro" id="IPR023574">
    <property type="entry name" value="Ribosomal_uL4_dom_sf"/>
</dbReference>
<dbReference type="EMBL" id="KN846961">
    <property type="protein sequence ID" value="KIW64753.1"/>
    <property type="molecule type" value="Genomic_DNA"/>
</dbReference>
<dbReference type="SUPFAM" id="SSF52166">
    <property type="entry name" value="Ribosomal protein L4"/>
    <property type="match status" value="1"/>
</dbReference>
<dbReference type="PANTHER" id="PTHR10746">
    <property type="entry name" value="50S RIBOSOMAL PROTEIN L4"/>
    <property type="match status" value="1"/>
</dbReference>
<protein>
    <recommendedName>
        <fullName evidence="4">Large ribosomal subunit protein uL4m</fullName>
    </recommendedName>
</protein>
<evidence type="ECO:0000256" key="1">
    <source>
        <dbReference type="ARBA" id="ARBA00010528"/>
    </source>
</evidence>
<dbReference type="Pfam" id="PF00573">
    <property type="entry name" value="Ribosomal_L4"/>
    <property type="match status" value="1"/>
</dbReference>
<keyword evidence="3" id="KW-0687">Ribonucleoprotein</keyword>
<gene>
    <name evidence="5" type="ORF">PV04_09663</name>
</gene>
<dbReference type="PANTHER" id="PTHR10746:SF6">
    <property type="entry name" value="LARGE RIBOSOMAL SUBUNIT PROTEIN UL4M"/>
    <property type="match status" value="1"/>
</dbReference>
<dbReference type="Proteomes" id="UP000054266">
    <property type="component" value="Unassembled WGS sequence"/>
</dbReference>
<dbReference type="InterPro" id="IPR013005">
    <property type="entry name" value="Ribosomal_uL4-like"/>
</dbReference>
<name>A0A0D2F9R0_9EURO</name>
<evidence type="ECO:0000256" key="4">
    <source>
        <dbReference type="ARBA" id="ARBA00040565"/>
    </source>
</evidence>
<dbReference type="AlphaFoldDB" id="A0A0D2F9R0"/>
<keyword evidence="6" id="KW-1185">Reference proteome</keyword>
<evidence type="ECO:0000313" key="6">
    <source>
        <dbReference type="Proteomes" id="UP000054266"/>
    </source>
</evidence>
<dbReference type="GO" id="GO:0006412">
    <property type="term" value="P:translation"/>
    <property type="evidence" value="ECO:0007669"/>
    <property type="project" value="InterPro"/>
</dbReference>
<sequence>MAHSSTSRSLLGLVRNFKRLNVADPLTQCLAPRLSRNFATQTELPISDIAKEIEGGPDSSKSKLENPLPGITTSASAAEVYTLDHPVLATRYTWPQIEPSGYALYSPKYLDAPLRRDILHRAVIYEADMTRQGTASTKWRFEVHGSNRKLYQQKGTGRARVRDKKSPIRRGGGVAFGPKPRDFSTELPEKVYQQAFRIALSYRLRKNELIILDNQITLPGDNTPRFLNNIFEANKWGQGHGRSLLVTKTQEKYNPRIFEAMATIGEHGELKDTEDVDVKDLLTSGRIVIERSALLKLLCRAHSFESQGSWFTFGMPIYHVREKYPHLEPEPIVQYL</sequence>
<dbReference type="HOGENOM" id="CLU_041575_4_0_1"/>
<dbReference type="GO" id="GO:0005840">
    <property type="term" value="C:ribosome"/>
    <property type="evidence" value="ECO:0007669"/>
    <property type="project" value="UniProtKB-KW"/>
</dbReference>
<dbReference type="STRING" id="5601.A0A0D2F9R0"/>
<comment type="similarity">
    <text evidence="1">Belongs to the universal ribosomal protein uL4 family.</text>
</comment>
<accession>A0A0D2F9R0</accession>
<dbReference type="NCBIfam" id="TIGR03953">
    <property type="entry name" value="rplD_bact"/>
    <property type="match status" value="1"/>
</dbReference>